<evidence type="ECO:0000313" key="1">
    <source>
        <dbReference type="EMBL" id="JAC79676.1"/>
    </source>
</evidence>
<dbReference type="AlphaFoldDB" id="A0A061SA88"/>
<organism evidence="1">
    <name type="scientific">Tetraselmis sp. GSL018</name>
    <dbReference type="NCBI Taxonomy" id="582737"/>
    <lineage>
        <taxon>Eukaryota</taxon>
        <taxon>Viridiplantae</taxon>
        <taxon>Chlorophyta</taxon>
        <taxon>core chlorophytes</taxon>
        <taxon>Chlorodendrophyceae</taxon>
        <taxon>Chlorodendrales</taxon>
        <taxon>Chlorodendraceae</taxon>
        <taxon>Tetraselmis</taxon>
    </lineage>
</organism>
<protein>
    <submittedName>
        <fullName evidence="1">Uncharacterized protein</fullName>
    </submittedName>
</protein>
<proteinExistence type="predicted"/>
<accession>A0A061SA88</accession>
<sequence length="98" mass="11057">RQRCNIELLHSLPSYVLRSAHRKVKITTCCCCSIAFRLKPAKSLPVYTAGPVLARVLLRRWTPTAASALPSRLLNRQQWRIPLSHLLTEVTGTELPVL</sequence>
<dbReference type="EMBL" id="GBEZ01005659">
    <property type="protein sequence ID" value="JAC79676.1"/>
    <property type="molecule type" value="Transcribed_RNA"/>
</dbReference>
<name>A0A061SA88_9CHLO</name>
<reference evidence="1" key="1">
    <citation type="submission" date="2014-05" db="EMBL/GenBank/DDBJ databases">
        <title>The transcriptome of the halophilic microalga Tetraselmis sp. GSL018 isolated from the Great Salt Lake, Utah.</title>
        <authorList>
            <person name="Jinkerson R.E."/>
            <person name="D'Adamo S."/>
            <person name="Posewitz M.C."/>
        </authorList>
    </citation>
    <scope>NUCLEOTIDE SEQUENCE</scope>
    <source>
        <strain evidence="1">GSL018</strain>
    </source>
</reference>
<gene>
    <name evidence="1" type="ORF">TSPGSL018_12111</name>
</gene>
<feature type="non-terminal residue" evidence="1">
    <location>
        <position position="1"/>
    </location>
</feature>